<dbReference type="InterPro" id="IPR027417">
    <property type="entry name" value="P-loop_NTPase"/>
</dbReference>
<dbReference type="Pfam" id="PF04665">
    <property type="entry name" value="Pox_A32"/>
    <property type="match status" value="1"/>
</dbReference>
<keyword evidence="3" id="KW-1185">Reference proteome</keyword>
<dbReference type="OrthoDB" id="9831at10239"/>
<accession>M4QZF7</accession>
<name>M4QZF7_9VIRU</name>
<feature type="region of interest" description="Disordered" evidence="1">
    <location>
        <begin position="241"/>
        <end position="264"/>
    </location>
</feature>
<evidence type="ECO:0000256" key="1">
    <source>
        <dbReference type="SAM" id="MobiDB-lite"/>
    </source>
</evidence>
<evidence type="ECO:0000313" key="3">
    <source>
        <dbReference type="Proteomes" id="UP000202230"/>
    </source>
</evidence>
<evidence type="ECO:0000313" key="2">
    <source>
        <dbReference type="EMBL" id="AGH30817.1"/>
    </source>
</evidence>
<proteinExistence type="predicted"/>
<dbReference type="GeneID" id="15013266"/>
<sequence>MFRENHTSNLRIEAPDFVCDTPISKSIQPPLPNTAHFAAIIGSAGSGKTSLMVNFLTNKDMYAKSFDHVHMCCPKNSLGSLKDDIWEGHPGDKMHDTLDWLTLDTIHNKARDRARVKPDPETTLLIIDDQTVWLKKKEIEAKLREIIYNRRHLRLSVWMLVQSYNAIPLNIRKTLSHFYLFRPRNKKEAESIWEELLFVPKNTGNALLKFVYRDQYDFLMGNANTGQVYRNFNEIDIADDGETLEDVAEQDPDTSDTESDSDTD</sequence>
<dbReference type="Gene3D" id="3.40.50.300">
    <property type="entry name" value="P-loop containing nucleotide triphosphate hydrolases"/>
    <property type="match status" value="1"/>
</dbReference>
<reference evidence="2 3" key="1">
    <citation type="submission" date="2010-09" db="EMBL/GenBank/DDBJ databases">
        <title>The Genome Sequence of Tetraselmis viridis virus S1.</title>
        <authorList>
            <consortium name="The Broad Institute Genome Sequencing Platform"/>
            <person name="Henn M.R."/>
            <person name="Bratbak G."/>
            <person name="Levin J."/>
            <person name="Malboeuf C."/>
            <person name="Casali M."/>
            <person name="Russ C."/>
            <person name="Lennon N."/>
            <person name="Chapman S.B."/>
            <person name="Erlich R."/>
            <person name="Young S.K."/>
            <person name="Yandava C."/>
            <person name="Zeng Q."/>
            <person name="Fitzgerald M.F."/>
            <person name="Alvarado L."/>
            <person name="Anderson S."/>
            <person name="Berlin A."/>
            <person name="Chen Z."/>
            <person name="Freedman E."/>
            <person name="Gellesch M."/>
            <person name="Goldberg J."/>
            <person name="Green L."/>
            <person name="Griggs A."/>
            <person name="Gujja S."/>
            <person name="Heilman E."/>
            <person name="Heiman D."/>
            <person name="Hollinger A."/>
            <person name="Howarth C."/>
            <person name="Larson L."/>
            <person name="Mehta T."/>
            <person name="Neiman D."/>
            <person name="Pearson M."/>
            <person name="Roberts A."/>
            <person name="Ryan E."/>
            <person name="Saif S."/>
            <person name="Shea T."/>
            <person name="Shenoy N."/>
            <person name="Sisk P."/>
            <person name="Stolte C."/>
            <person name="Sykes S."/>
            <person name="White J."/>
            <person name="Haas B."/>
            <person name="Nusbaum C."/>
            <person name="Birren B."/>
        </authorList>
    </citation>
    <scope>NUCLEOTIDE SEQUENCE [LARGE SCALE GENOMIC DNA]</scope>
    <source>
        <strain evidence="2 3">S1</strain>
    </source>
</reference>
<dbReference type="EMBL" id="HQ332143">
    <property type="protein sequence ID" value="AGH30817.1"/>
    <property type="molecule type" value="Genomic_DNA"/>
</dbReference>
<dbReference type="KEGG" id="vg:15013266"/>
<dbReference type="RefSeq" id="YP_007676622.1">
    <property type="nucleotide sequence ID" value="NC_020869.1"/>
</dbReference>
<dbReference type="SUPFAM" id="SSF52540">
    <property type="entry name" value="P-loop containing nucleoside triphosphate hydrolases"/>
    <property type="match status" value="1"/>
</dbReference>
<organism evidence="2 3">
    <name type="scientific">Tetraselmis viridis virus S1</name>
    <dbReference type="NCBI Taxonomy" id="756285"/>
    <lineage>
        <taxon>Viruses</taxon>
        <taxon>Varidnaviria</taxon>
        <taxon>Bamfordvirae</taxon>
        <taxon>Preplasmiviricota</taxon>
        <taxon>Polisuviricotina</taxon>
        <taxon>Aquintoviricetes</taxon>
        <taxon>Archintovirales</taxon>
        <taxon>Phypoliviridae</taxon>
        <taxon>Tetrivirus</taxon>
        <taxon>Tetrivirus crimaeaense</taxon>
    </lineage>
</organism>
<dbReference type="InterPro" id="IPR006758">
    <property type="entry name" value="A32L"/>
</dbReference>
<protein>
    <submittedName>
        <fullName evidence="2">Uncharacterized protein</fullName>
    </submittedName>
</protein>
<gene>
    <name evidence="2" type="ORF">TVSG_00017</name>
</gene>
<dbReference type="Proteomes" id="UP000202230">
    <property type="component" value="Segment"/>
</dbReference>